<evidence type="ECO:0000256" key="1">
    <source>
        <dbReference type="SAM" id="MobiDB-lite"/>
    </source>
</evidence>
<sequence length="108" mass="12129">MPSSPFGNRHHPWSMPSSPSGLSPVKPDRGSDRFIPSRAGARWHIDFDLIYEKGQGRSPSKPNNNQQNTNQANTPQTNQQQQQQSPQQSSSSSGQNRKTRDMGENWAR</sequence>
<feature type="compositionally biased region" description="Basic and acidic residues" evidence="1">
    <location>
        <begin position="43"/>
        <end position="55"/>
    </location>
</feature>
<feature type="region of interest" description="Disordered" evidence="1">
    <location>
        <begin position="1"/>
        <end position="108"/>
    </location>
</feature>
<dbReference type="Proteomes" id="UP000007875">
    <property type="component" value="Unassembled WGS sequence"/>
</dbReference>
<evidence type="ECO:0000313" key="3">
    <source>
        <dbReference type="Proteomes" id="UP000007875"/>
    </source>
</evidence>
<dbReference type="Ensembl" id="ENSCSAVT00000007365.1">
    <property type="protein sequence ID" value="ENSCSAVP00000007271.1"/>
    <property type="gene ID" value="ENSCSAVG00000004341.1"/>
</dbReference>
<dbReference type="GeneTree" id="ENSGT00950000183104"/>
<protein>
    <submittedName>
        <fullName evidence="2">Uncharacterized protein</fullName>
    </submittedName>
</protein>
<accession>H2YPL3</accession>
<keyword evidence="3" id="KW-1185">Reference proteome</keyword>
<dbReference type="HOGENOM" id="CLU_2202874_0_0_1"/>
<organism evidence="2 3">
    <name type="scientific">Ciona savignyi</name>
    <name type="common">Pacific transparent sea squirt</name>
    <dbReference type="NCBI Taxonomy" id="51511"/>
    <lineage>
        <taxon>Eukaryota</taxon>
        <taxon>Metazoa</taxon>
        <taxon>Chordata</taxon>
        <taxon>Tunicata</taxon>
        <taxon>Ascidiacea</taxon>
        <taxon>Phlebobranchia</taxon>
        <taxon>Cionidae</taxon>
        <taxon>Ciona</taxon>
    </lineage>
</organism>
<evidence type="ECO:0000313" key="2">
    <source>
        <dbReference type="Ensembl" id="ENSCSAVP00000007271.1"/>
    </source>
</evidence>
<feature type="compositionally biased region" description="Low complexity" evidence="1">
    <location>
        <begin position="58"/>
        <end position="96"/>
    </location>
</feature>
<reference evidence="3" key="1">
    <citation type="submission" date="2003-08" db="EMBL/GenBank/DDBJ databases">
        <authorList>
            <person name="Birren B."/>
            <person name="Nusbaum C."/>
            <person name="Abebe A."/>
            <person name="Abouelleil A."/>
            <person name="Adekoya E."/>
            <person name="Ait-zahra M."/>
            <person name="Allen N."/>
            <person name="Allen T."/>
            <person name="An P."/>
            <person name="Anderson M."/>
            <person name="Anderson S."/>
            <person name="Arachchi H."/>
            <person name="Armbruster J."/>
            <person name="Bachantsang P."/>
            <person name="Baldwin J."/>
            <person name="Barry A."/>
            <person name="Bayul T."/>
            <person name="Blitshsteyn B."/>
            <person name="Bloom T."/>
            <person name="Blye J."/>
            <person name="Boguslavskiy L."/>
            <person name="Borowsky M."/>
            <person name="Boukhgalter B."/>
            <person name="Brunache A."/>
            <person name="Butler J."/>
            <person name="Calixte N."/>
            <person name="Calvo S."/>
            <person name="Camarata J."/>
            <person name="Campo K."/>
            <person name="Chang J."/>
            <person name="Cheshatsang Y."/>
            <person name="Citroen M."/>
            <person name="Collymore A."/>
            <person name="Considine T."/>
            <person name="Cook A."/>
            <person name="Cooke P."/>
            <person name="Corum B."/>
            <person name="Cuomo C."/>
            <person name="David R."/>
            <person name="Dawoe T."/>
            <person name="Degray S."/>
            <person name="Dodge S."/>
            <person name="Dooley K."/>
            <person name="Dorje P."/>
            <person name="Dorjee K."/>
            <person name="Dorris L."/>
            <person name="Duffey N."/>
            <person name="Dupes A."/>
            <person name="Elkins T."/>
            <person name="Engels R."/>
            <person name="Erickson J."/>
            <person name="Farina A."/>
            <person name="Faro S."/>
            <person name="Ferreira P."/>
            <person name="Fischer H."/>
            <person name="Fitzgerald M."/>
            <person name="Foley K."/>
            <person name="Gage D."/>
            <person name="Galagan J."/>
            <person name="Gearin G."/>
            <person name="Gnerre S."/>
            <person name="Gnirke A."/>
            <person name="Goyette A."/>
            <person name="Graham J."/>
            <person name="Grandbois E."/>
            <person name="Gyaltsen K."/>
            <person name="Hafez N."/>
            <person name="Hagopian D."/>
            <person name="Hagos B."/>
            <person name="Hall J."/>
            <person name="Hatcher B."/>
            <person name="Heller A."/>
            <person name="Higgins H."/>
            <person name="Honan T."/>
            <person name="Horn A."/>
            <person name="Houde N."/>
            <person name="Hughes L."/>
            <person name="Hulme W."/>
            <person name="Husby E."/>
            <person name="Iliev I."/>
            <person name="Jaffe D."/>
            <person name="Jones C."/>
            <person name="Kamal M."/>
            <person name="Kamat A."/>
            <person name="Kamvysselis M."/>
            <person name="Karlsson E."/>
            <person name="Kells C."/>
            <person name="Kieu A."/>
            <person name="Kisner P."/>
            <person name="Kodira C."/>
            <person name="Kulbokas E."/>
            <person name="Labutti K."/>
            <person name="Lama D."/>
            <person name="Landers T."/>
            <person name="Leger J."/>
            <person name="Levine S."/>
            <person name="Lewis D."/>
            <person name="Lewis T."/>
            <person name="Lindblad-toh K."/>
            <person name="Liu X."/>
            <person name="Lokyitsang T."/>
            <person name="Lokyitsang Y."/>
            <person name="Lucien O."/>
            <person name="Lui A."/>
            <person name="Ma L.J."/>
            <person name="Mabbitt R."/>
            <person name="Macdonald J."/>
            <person name="Maclean C."/>
            <person name="Major J."/>
            <person name="Manning J."/>
            <person name="Marabella R."/>
            <person name="Maru K."/>
            <person name="Matthews C."/>
            <person name="Mauceli E."/>
            <person name="Mccarthy M."/>
            <person name="Mcdonough S."/>
            <person name="Mcghee T."/>
            <person name="Meldrim J."/>
            <person name="Meneus L."/>
            <person name="Mesirov J."/>
            <person name="Mihalev A."/>
            <person name="Mihova T."/>
            <person name="Mikkelsen T."/>
            <person name="Mlenga V."/>
            <person name="Moru K."/>
            <person name="Mozes J."/>
            <person name="Mulrain L."/>
            <person name="Munson G."/>
            <person name="Naylor J."/>
            <person name="Newes C."/>
            <person name="Nguyen C."/>
            <person name="Nguyen N."/>
            <person name="Nguyen T."/>
            <person name="Nicol R."/>
            <person name="Nielsen C."/>
            <person name="Nizzari M."/>
            <person name="Norbu C."/>
            <person name="Norbu N."/>
            <person name="O'donnell P."/>
            <person name="Okoawo O."/>
            <person name="O'leary S."/>
            <person name="Omotosho B."/>
            <person name="O'neill K."/>
            <person name="Osman S."/>
            <person name="Parker S."/>
            <person name="Perrin D."/>
            <person name="Phunkhang P."/>
            <person name="Piqani B."/>
            <person name="Purcell S."/>
            <person name="Rachupka T."/>
            <person name="Ramasamy U."/>
            <person name="Rameau R."/>
            <person name="Ray V."/>
            <person name="Raymond C."/>
            <person name="Retta R."/>
            <person name="Richardson S."/>
            <person name="Rise C."/>
            <person name="Rodriguez J."/>
            <person name="Rogers J."/>
            <person name="Rogov P."/>
            <person name="Rutman M."/>
            <person name="Schupbach R."/>
            <person name="Seaman C."/>
            <person name="Settipalli S."/>
            <person name="Sharpe T."/>
            <person name="Sheridan J."/>
            <person name="Sherpa N."/>
            <person name="Shi J."/>
            <person name="Smirnov S."/>
            <person name="Smith C."/>
            <person name="Sougnez C."/>
            <person name="Spencer B."/>
            <person name="Stalker J."/>
            <person name="Stange-thomann N."/>
            <person name="Stavropoulos S."/>
            <person name="Stetson K."/>
            <person name="Stone C."/>
            <person name="Stone S."/>
            <person name="Stubbs M."/>
            <person name="Talamas J."/>
            <person name="Tchuinga P."/>
            <person name="Tenzing P."/>
            <person name="Tesfaye S."/>
            <person name="Theodore J."/>
            <person name="Thoulutsang Y."/>
            <person name="Topham K."/>
            <person name="Towey S."/>
            <person name="Tsamla T."/>
            <person name="Tsomo N."/>
            <person name="Vallee D."/>
            <person name="Vassiliev H."/>
            <person name="Venkataraman V."/>
            <person name="Vinson J."/>
            <person name="Vo A."/>
            <person name="Wade C."/>
            <person name="Wang S."/>
            <person name="Wangchuk T."/>
            <person name="Wangdi T."/>
            <person name="Whittaker C."/>
            <person name="Wilkinson J."/>
            <person name="Wu Y."/>
            <person name="Wyman D."/>
            <person name="Yadav S."/>
            <person name="Yang S."/>
            <person name="Yang X."/>
            <person name="Yeager S."/>
            <person name="Yee E."/>
            <person name="Young G."/>
            <person name="Zainoun J."/>
            <person name="Zembeck L."/>
            <person name="Zimmer A."/>
            <person name="Zody M."/>
            <person name="Lander E."/>
        </authorList>
    </citation>
    <scope>NUCLEOTIDE SEQUENCE [LARGE SCALE GENOMIC DNA]</scope>
</reference>
<reference evidence="2" key="2">
    <citation type="submission" date="2025-08" db="UniProtKB">
        <authorList>
            <consortium name="Ensembl"/>
        </authorList>
    </citation>
    <scope>IDENTIFICATION</scope>
</reference>
<feature type="compositionally biased region" description="Basic and acidic residues" evidence="1">
    <location>
        <begin position="98"/>
        <end position="108"/>
    </location>
</feature>
<name>H2YPL3_CIOSA</name>
<proteinExistence type="predicted"/>
<dbReference type="AlphaFoldDB" id="H2YPL3"/>
<reference evidence="2" key="3">
    <citation type="submission" date="2025-09" db="UniProtKB">
        <authorList>
            <consortium name="Ensembl"/>
        </authorList>
    </citation>
    <scope>IDENTIFICATION</scope>
</reference>